<dbReference type="Pfam" id="PF03129">
    <property type="entry name" value="HGTP_anticodon"/>
    <property type="match status" value="1"/>
</dbReference>
<dbReference type="InterPro" id="IPR045864">
    <property type="entry name" value="aa-tRNA-synth_II/BPL/LPL"/>
</dbReference>
<dbReference type="STRING" id="1111676.MHC_02650"/>
<dbReference type="PRINTS" id="PR01043">
    <property type="entry name" value="TRNASYNTHGLY"/>
</dbReference>
<dbReference type="PANTHER" id="PTHR10745">
    <property type="entry name" value="GLYCYL-TRNA SYNTHETASE/DNA POLYMERASE SUBUNIT GAMMA-2"/>
    <property type="match status" value="1"/>
</dbReference>
<dbReference type="Gene3D" id="3.40.50.800">
    <property type="entry name" value="Anticodon-binding domain"/>
    <property type="match status" value="1"/>
</dbReference>
<evidence type="ECO:0000256" key="6">
    <source>
        <dbReference type="ARBA" id="ARBA00023146"/>
    </source>
</evidence>
<keyword evidence="3" id="KW-0547">Nucleotide-binding</keyword>
<organism evidence="8 9">
    <name type="scientific">Mycoplasma haemocanis (strain Illinois)</name>
    <dbReference type="NCBI Taxonomy" id="1111676"/>
    <lineage>
        <taxon>Bacteria</taxon>
        <taxon>Bacillati</taxon>
        <taxon>Mycoplasmatota</taxon>
        <taxon>Mollicutes</taxon>
        <taxon>Mycoplasmataceae</taxon>
        <taxon>Mycoplasma</taxon>
    </lineage>
</organism>
<keyword evidence="2 8" id="KW-0436">Ligase</keyword>
<dbReference type="InterPro" id="IPR002314">
    <property type="entry name" value="aa-tRNA-synt_IIb"/>
</dbReference>
<accession>H6N6X2</accession>
<dbReference type="EC" id="6.1.1.14" evidence="8"/>
<evidence type="ECO:0000256" key="5">
    <source>
        <dbReference type="ARBA" id="ARBA00022917"/>
    </source>
</evidence>
<evidence type="ECO:0000256" key="2">
    <source>
        <dbReference type="ARBA" id="ARBA00022598"/>
    </source>
</evidence>
<dbReference type="GO" id="GO:0005524">
    <property type="term" value="F:ATP binding"/>
    <property type="evidence" value="ECO:0007669"/>
    <property type="project" value="UniProtKB-KW"/>
</dbReference>
<dbReference type="Pfam" id="PF00587">
    <property type="entry name" value="tRNA-synt_2b"/>
    <property type="match status" value="1"/>
</dbReference>
<evidence type="ECO:0000256" key="4">
    <source>
        <dbReference type="ARBA" id="ARBA00022840"/>
    </source>
</evidence>
<keyword evidence="6 8" id="KW-0030">Aminoacyl-tRNA synthetase</keyword>
<evidence type="ECO:0000256" key="3">
    <source>
        <dbReference type="ARBA" id="ARBA00022741"/>
    </source>
</evidence>
<dbReference type="Gene3D" id="3.30.930.10">
    <property type="entry name" value="Bira Bifunctional Protein, Domain 2"/>
    <property type="match status" value="1"/>
</dbReference>
<dbReference type="PANTHER" id="PTHR10745:SF8">
    <property type="entry name" value="DNA POLYMERASE SUBUNIT GAMMA-2, MITOCHONDRIAL"/>
    <property type="match status" value="1"/>
</dbReference>
<dbReference type="GO" id="GO:0004820">
    <property type="term" value="F:glycine-tRNA ligase activity"/>
    <property type="evidence" value="ECO:0007669"/>
    <property type="project" value="UniProtKB-EC"/>
</dbReference>
<protein>
    <submittedName>
        <fullName evidence="8">Glycyl-tRNA synthetase</fullName>
        <ecNumber evidence="8">6.1.1.14</ecNumber>
    </submittedName>
</protein>
<feature type="domain" description="Aminoacyl-transfer RNA synthetases class-II family profile" evidence="7">
    <location>
        <begin position="28"/>
        <end position="334"/>
    </location>
</feature>
<proteinExistence type="predicted"/>
<name>H6N6X2_MYCHN</name>
<dbReference type="InterPro" id="IPR006195">
    <property type="entry name" value="aa-tRNA-synth_II"/>
</dbReference>
<evidence type="ECO:0000313" key="9">
    <source>
        <dbReference type="Proteomes" id="UP000009135"/>
    </source>
</evidence>
<gene>
    <name evidence="8" type="primary">glyS</name>
    <name evidence="8" type="ordered locus">MHC_02650</name>
</gene>
<dbReference type="HOGENOM" id="CLU_015515_2_0_14"/>
<reference evidence="8 9" key="1">
    <citation type="journal article" date="2012" name="J. Bacteriol.">
        <title>Complete genome sequence of Mycoplasma haemocanis strain Illinois.</title>
        <authorList>
            <person name="do Nascimento N.C."/>
            <person name="Guimaraes A.M."/>
            <person name="Santos A.P."/>
            <person name="Sanmiguel P.J."/>
            <person name="Messick J.B."/>
        </authorList>
    </citation>
    <scope>NUCLEOTIDE SEQUENCE [LARGE SCALE GENOMIC DNA]</scope>
    <source>
        <strain evidence="8 9">Illinois</strain>
    </source>
</reference>
<dbReference type="OrthoDB" id="9760853at2"/>
<dbReference type="KEGG" id="mhe:MHC_02650"/>
<evidence type="ECO:0000256" key="1">
    <source>
        <dbReference type="ARBA" id="ARBA00022490"/>
    </source>
</evidence>
<dbReference type="InterPro" id="IPR036621">
    <property type="entry name" value="Anticodon-bd_dom_sf"/>
</dbReference>
<dbReference type="PROSITE" id="PS50862">
    <property type="entry name" value="AA_TRNA_LIGASE_II"/>
    <property type="match status" value="1"/>
</dbReference>
<dbReference type="NCBIfam" id="NF003211">
    <property type="entry name" value="PRK04173.1"/>
    <property type="match status" value="1"/>
</dbReference>
<keyword evidence="4" id="KW-0067">ATP-binding</keyword>
<dbReference type="GO" id="GO:0005737">
    <property type="term" value="C:cytoplasm"/>
    <property type="evidence" value="ECO:0007669"/>
    <property type="project" value="TreeGrafter"/>
</dbReference>
<dbReference type="Proteomes" id="UP000009135">
    <property type="component" value="Chromosome"/>
</dbReference>
<keyword evidence="5" id="KW-0648">Protein biosynthesis</keyword>
<keyword evidence="1" id="KW-0963">Cytoplasm</keyword>
<sequence length="428" mass="49993">MSNLDVPAYLVRNGFVIAGNEIYGGRSGYYDYGHLGVLLKKKIQRLWERYFVDRKPNSYYLDATIFTSGDVWKASGHMENFNDILVDCKDCKKRYREDHLPDREGIKKCPNCGAFNWTEAKPFNLIFRTQEDHYLRPETAQSIFINFKGFLRSTNAKIPFCICQVGKAFRNEVTISNFIFRTKEFEQMECEWFIHPNDAMDVFTKCQKEMELFLVNILGIKREKIKVVEIPKEDRAHYSSRSSDVEFEFPHGWGELWGLAYRSDFDLLSHQHASGKDHQYLDPFTNEKYVPHVVEHSIGLNRLLYAVVSSAYEVEYLENGDSRELLRISKDLAPYLFSILPLTKNEKDLSKELFLELIENGISASLLDKGSIGKRYRKNDLIGTPYCITLDQETTRDNFSFTIRDRDSMIQKRISLEEFRNSGYKVTF</sequence>
<dbReference type="GO" id="GO:0006426">
    <property type="term" value="P:glycyl-tRNA aminoacylation"/>
    <property type="evidence" value="ECO:0007669"/>
    <property type="project" value="TreeGrafter"/>
</dbReference>
<dbReference type="InterPro" id="IPR004154">
    <property type="entry name" value="Anticodon-bd"/>
</dbReference>
<dbReference type="AlphaFoldDB" id="H6N6X2"/>
<keyword evidence="9" id="KW-1185">Reference proteome</keyword>
<dbReference type="SUPFAM" id="SSF55681">
    <property type="entry name" value="Class II aaRS and biotin synthetases"/>
    <property type="match status" value="1"/>
</dbReference>
<dbReference type="SUPFAM" id="SSF52954">
    <property type="entry name" value="Class II aaRS ABD-related"/>
    <property type="match status" value="1"/>
</dbReference>
<dbReference type="InterPro" id="IPR027031">
    <property type="entry name" value="Gly-tRNA_synthase/POLG2"/>
</dbReference>
<evidence type="ECO:0000259" key="7">
    <source>
        <dbReference type="PROSITE" id="PS50862"/>
    </source>
</evidence>
<evidence type="ECO:0000313" key="8">
    <source>
        <dbReference type="EMBL" id="AEW45394.1"/>
    </source>
</evidence>
<dbReference type="EMBL" id="CP003199">
    <property type="protein sequence ID" value="AEW45394.1"/>
    <property type="molecule type" value="Genomic_DNA"/>
</dbReference>